<dbReference type="EMBL" id="JAHRHJ020000009">
    <property type="protein sequence ID" value="KAH9303008.1"/>
    <property type="molecule type" value="Genomic_DNA"/>
</dbReference>
<proteinExistence type="inferred from homology"/>
<dbReference type="PANTHER" id="PTHR12829:SF4">
    <property type="entry name" value="N(6)-ADENINE-SPECIFIC METHYLTRANSFERASE METTL4"/>
    <property type="match status" value="1"/>
</dbReference>
<dbReference type="GO" id="GO:0008168">
    <property type="term" value="F:methyltransferase activity"/>
    <property type="evidence" value="ECO:0007669"/>
    <property type="project" value="TreeGrafter"/>
</dbReference>
<dbReference type="PANTHER" id="PTHR12829">
    <property type="entry name" value="N6-ADENOSINE-METHYLTRANSFERASE"/>
    <property type="match status" value="1"/>
</dbReference>
<dbReference type="OMA" id="KHVVISV"/>
<name>A0AA38FHE2_TAXCH</name>
<dbReference type="GO" id="GO:0005634">
    <property type="term" value="C:nucleus"/>
    <property type="evidence" value="ECO:0007669"/>
    <property type="project" value="TreeGrafter"/>
</dbReference>
<protein>
    <recommendedName>
        <fullName evidence="4">Methyltransferase</fullName>
    </recommendedName>
</protein>
<organism evidence="2 3">
    <name type="scientific">Taxus chinensis</name>
    <name type="common">Chinese yew</name>
    <name type="synonym">Taxus wallichiana var. chinensis</name>
    <dbReference type="NCBI Taxonomy" id="29808"/>
    <lineage>
        <taxon>Eukaryota</taxon>
        <taxon>Viridiplantae</taxon>
        <taxon>Streptophyta</taxon>
        <taxon>Embryophyta</taxon>
        <taxon>Tracheophyta</taxon>
        <taxon>Spermatophyta</taxon>
        <taxon>Pinopsida</taxon>
        <taxon>Pinidae</taxon>
        <taxon>Conifers II</taxon>
        <taxon>Cupressales</taxon>
        <taxon>Taxaceae</taxon>
        <taxon>Taxus</taxon>
    </lineage>
</organism>
<feature type="non-terminal residue" evidence="2">
    <location>
        <position position="1"/>
    </location>
</feature>
<reference evidence="2 3" key="1">
    <citation type="journal article" date="2021" name="Nat. Plants">
        <title>The Taxus genome provides insights into paclitaxel biosynthesis.</title>
        <authorList>
            <person name="Xiong X."/>
            <person name="Gou J."/>
            <person name="Liao Q."/>
            <person name="Li Y."/>
            <person name="Zhou Q."/>
            <person name="Bi G."/>
            <person name="Li C."/>
            <person name="Du R."/>
            <person name="Wang X."/>
            <person name="Sun T."/>
            <person name="Guo L."/>
            <person name="Liang H."/>
            <person name="Lu P."/>
            <person name="Wu Y."/>
            <person name="Zhang Z."/>
            <person name="Ro D.K."/>
            <person name="Shang Y."/>
            <person name="Huang S."/>
            <person name="Yan J."/>
        </authorList>
    </citation>
    <scope>NUCLEOTIDE SEQUENCE [LARGE SCALE GENOMIC DNA]</scope>
    <source>
        <strain evidence="2">Ta-2019</strain>
    </source>
</reference>
<evidence type="ECO:0000313" key="2">
    <source>
        <dbReference type="EMBL" id="KAH9303008.1"/>
    </source>
</evidence>
<comment type="caution">
    <text evidence="2">The sequence shown here is derived from an EMBL/GenBank/DDBJ whole genome shotgun (WGS) entry which is preliminary data.</text>
</comment>
<accession>A0AA38FHE2</accession>
<dbReference type="AlphaFoldDB" id="A0AA38FHE2"/>
<dbReference type="SMR" id="A0AA38FHE2"/>
<dbReference type="PROSITE" id="PS51143">
    <property type="entry name" value="MT_A70"/>
    <property type="match status" value="1"/>
</dbReference>
<dbReference type="Proteomes" id="UP000824469">
    <property type="component" value="Unassembled WGS sequence"/>
</dbReference>
<feature type="non-terminal residue" evidence="2">
    <location>
        <position position="122"/>
    </location>
</feature>
<sequence length="122" mass="13924">YPTLPNRYLFSVPIRQLAHPEGALVALWVTNKEKLRRFVEKDLFPAWGISYAASLYWLKVTEDGHMISKLDLAHHKPYECILLGYIHKQGDDVGNKVIEKMPLDKHVVISVPGDHSRKPPIG</sequence>
<keyword evidence="3" id="KW-1185">Reference proteome</keyword>
<evidence type="ECO:0000313" key="3">
    <source>
        <dbReference type="Proteomes" id="UP000824469"/>
    </source>
</evidence>
<comment type="similarity">
    <text evidence="1">Belongs to the MT-A70-like family.</text>
</comment>
<dbReference type="InterPro" id="IPR007757">
    <property type="entry name" value="MT-A70-like"/>
</dbReference>
<evidence type="ECO:0000256" key="1">
    <source>
        <dbReference type="PROSITE-ProRule" id="PRU00489"/>
    </source>
</evidence>
<gene>
    <name evidence="2" type="ORF">KI387_014591</name>
</gene>
<evidence type="ECO:0008006" key="4">
    <source>
        <dbReference type="Google" id="ProtNLM"/>
    </source>
</evidence>
<dbReference type="Pfam" id="PF05063">
    <property type="entry name" value="MT-A70"/>
    <property type="match status" value="1"/>
</dbReference>